<reference evidence="3" key="4">
    <citation type="submission" date="2022-10" db="EMBL/GenBank/DDBJ databases">
        <authorList>
            <person name="Aires J."/>
            <person name="Mesa V."/>
        </authorList>
    </citation>
    <scope>NUCLEOTIDE SEQUENCE</scope>
    <source>
        <strain evidence="3">Clostridium neonatale JD116</strain>
    </source>
</reference>
<keyword evidence="1" id="KW-0812">Transmembrane</keyword>
<dbReference type="Proteomes" id="UP000220840">
    <property type="component" value="Unassembled WGS sequence"/>
</dbReference>
<evidence type="ECO:0000256" key="1">
    <source>
        <dbReference type="SAM" id="Phobius"/>
    </source>
</evidence>
<name>A0A2A7MGI8_9CLOT</name>
<dbReference type="Proteomes" id="UP000431451">
    <property type="component" value="Unassembled WGS sequence"/>
</dbReference>
<keyword evidence="1" id="KW-0472">Membrane</keyword>
<reference evidence="5 7" key="2">
    <citation type="submission" date="2018-06" db="EMBL/GenBank/DDBJ databases">
        <authorList>
            <consortium name="IHU Genomes"/>
        </authorList>
    </citation>
    <scope>NUCLEOTIDE SEQUENCE [LARGE SCALE GENOMIC DNA]</scope>
    <source>
        <strain evidence="5 7">NEC25</strain>
    </source>
</reference>
<evidence type="ECO:0000313" key="7">
    <source>
        <dbReference type="Proteomes" id="UP000431451"/>
    </source>
</evidence>
<reference evidence="2" key="3">
    <citation type="submission" date="2021-10" db="EMBL/GenBank/DDBJ databases">
        <authorList>
            <person name="Mesa V."/>
        </authorList>
    </citation>
    <scope>NUCLEOTIDE SEQUENCE</scope>
    <source>
        <strain evidence="2">CC3_PB</strain>
    </source>
</reference>
<evidence type="ECO:0000313" key="4">
    <source>
        <dbReference type="EMBL" id="PEG30451.1"/>
    </source>
</evidence>
<proteinExistence type="predicted"/>
<dbReference type="Proteomes" id="UP001189143">
    <property type="component" value="Unassembled WGS sequence"/>
</dbReference>
<sequence>MVNELYITIFKLICITGISLLLAMISEICTLIVYMRKLNEHMKKAVVVNYRQNHNWVSNGNN</sequence>
<evidence type="ECO:0000313" key="2">
    <source>
        <dbReference type="EMBL" id="CAG9709356.1"/>
    </source>
</evidence>
<dbReference type="Proteomes" id="UP000789738">
    <property type="component" value="Unassembled WGS sequence"/>
</dbReference>
<protein>
    <submittedName>
        <fullName evidence="4">Uncharacterized protein</fullName>
    </submittedName>
</protein>
<dbReference type="EMBL" id="CAMTCP010000274">
    <property type="protein sequence ID" value="CAI3679118.1"/>
    <property type="molecule type" value="Genomic_DNA"/>
</dbReference>
<dbReference type="EMBL" id="PDCJ01000001">
    <property type="protein sequence ID" value="PEG30451.1"/>
    <property type="molecule type" value="Genomic_DNA"/>
</dbReference>
<keyword evidence="6" id="KW-1185">Reference proteome</keyword>
<dbReference type="RefSeq" id="WP_058294623.1">
    <property type="nucleotide sequence ID" value="NZ_CAKJVD010000006.1"/>
</dbReference>
<accession>A0A2A7MGI8</accession>
<dbReference type="EMBL" id="CAKJVE010000004">
    <property type="protein sequence ID" value="CAG9709356.1"/>
    <property type="molecule type" value="Genomic_DNA"/>
</dbReference>
<keyword evidence="1" id="KW-1133">Transmembrane helix</keyword>
<organism evidence="4 6">
    <name type="scientific">Clostridium neonatale</name>
    <dbReference type="NCBI Taxonomy" id="137838"/>
    <lineage>
        <taxon>Bacteria</taxon>
        <taxon>Bacillati</taxon>
        <taxon>Bacillota</taxon>
        <taxon>Clostridia</taxon>
        <taxon>Eubacteriales</taxon>
        <taxon>Clostridiaceae</taxon>
        <taxon>Clostridium</taxon>
    </lineage>
</organism>
<dbReference type="EMBL" id="UWJD01000001">
    <property type="protein sequence ID" value="VCT83844.1"/>
    <property type="molecule type" value="Genomic_DNA"/>
</dbReference>
<dbReference type="GeneID" id="68876790"/>
<dbReference type="AlphaFoldDB" id="A0A2A7MGI8"/>
<evidence type="ECO:0000313" key="3">
    <source>
        <dbReference type="EMBL" id="CAI3679118.1"/>
    </source>
</evidence>
<reference evidence="4 6" key="1">
    <citation type="submission" date="2017-10" db="EMBL/GenBank/DDBJ databases">
        <title>Effective Description of Clostridium neonatale sp. nov. linked to necrotizing enterocolitis in neonates and a clarification of species assignable to the genus Clostridium (Prazmowski 1880) emend. Lawson and Rainey 2016.</title>
        <authorList>
            <person name="Bernard K."/>
            <person name="Burdz T."/>
            <person name="Wiebe D."/>
            <person name="Balcewich B."/>
            <person name="Alfa M."/>
            <person name="Bernier A.-M."/>
        </authorList>
    </citation>
    <scope>NUCLEOTIDE SEQUENCE [LARGE SCALE GENOMIC DNA]</scope>
    <source>
        <strain evidence="4 6">LCDC99A005</strain>
    </source>
</reference>
<feature type="transmembrane region" description="Helical" evidence="1">
    <location>
        <begin position="6"/>
        <end position="34"/>
    </location>
</feature>
<evidence type="ECO:0000313" key="6">
    <source>
        <dbReference type="Proteomes" id="UP000220840"/>
    </source>
</evidence>
<gene>
    <name evidence="3" type="ORF">CNEO2_730014</name>
    <name evidence="2" type="ORF">CNEO_44143</name>
    <name evidence="5" type="ORF">CNEONATNEC25_01441</name>
    <name evidence="4" type="ORF">CQ394_01630</name>
</gene>
<evidence type="ECO:0000313" key="5">
    <source>
        <dbReference type="EMBL" id="VCT83844.1"/>
    </source>
</evidence>